<evidence type="ECO:0000256" key="1">
    <source>
        <dbReference type="ARBA" id="ARBA00001929"/>
    </source>
</evidence>
<feature type="domain" description="BFD-like [2Fe-2S]-binding" evidence="19">
    <location>
        <begin position="479"/>
        <end position="528"/>
    </location>
</feature>
<dbReference type="InterPro" id="IPR041575">
    <property type="entry name" value="Rubredoxin_C"/>
</dbReference>
<dbReference type="SUPFAM" id="SSF56014">
    <property type="entry name" value="Nitrite and sulphite reductase 4Fe-4S domain-like"/>
    <property type="match status" value="1"/>
</dbReference>
<dbReference type="Pfam" id="PF18267">
    <property type="entry name" value="Rubredoxin_C"/>
    <property type="match status" value="1"/>
</dbReference>
<evidence type="ECO:0000256" key="10">
    <source>
        <dbReference type="ARBA" id="ARBA00022827"/>
    </source>
</evidence>
<dbReference type="InterPro" id="IPR036136">
    <property type="entry name" value="Nit/Sulf_reduc_fer-like_dom_sf"/>
</dbReference>
<evidence type="ECO:0000313" key="22">
    <source>
        <dbReference type="EMBL" id="MFD2215229.1"/>
    </source>
</evidence>
<dbReference type="Gene3D" id="3.50.50.60">
    <property type="entry name" value="FAD/NAD(P)-binding domain"/>
    <property type="match status" value="2"/>
</dbReference>
<dbReference type="Pfam" id="PF07992">
    <property type="entry name" value="Pyr_redox_2"/>
    <property type="match status" value="1"/>
</dbReference>
<keyword evidence="9" id="KW-0479">Metal-binding</keyword>
<evidence type="ECO:0000256" key="6">
    <source>
        <dbReference type="ARBA" id="ARBA00022617"/>
    </source>
</evidence>
<evidence type="ECO:0000256" key="16">
    <source>
        <dbReference type="PIRNR" id="PIRNR037149"/>
    </source>
</evidence>
<comment type="caution">
    <text evidence="22">The sequence shown here is derived from an EMBL/GenBank/DDBJ whole genome shotgun (WGS) entry which is preliminary data.</text>
</comment>
<keyword evidence="8" id="KW-0001">2Fe-2S</keyword>
<evidence type="ECO:0000313" key="23">
    <source>
        <dbReference type="Proteomes" id="UP001597318"/>
    </source>
</evidence>
<evidence type="ECO:0000256" key="13">
    <source>
        <dbReference type="ARBA" id="ARBA00023014"/>
    </source>
</evidence>
<evidence type="ECO:0000256" key="14">
    <source>
        <dbReference type="ARBA" id="ARBA00023063"/>
    </source>
</evidence>
<dbReference type="Pfam" id="PF04324">
    <property type="entry name" value="Fer2_BFD"/>
    <property type="match status" value="2"/>
</dbReference>
<dbReference type="PRINTS" id="PR00411">
    <property type="entry name" value="PNDRDTASEI"/>
</dbReference>
<comment type="cofactor">
    <cofactor evidence="3 16">
        <name>FAD</name>
        <dbReference type="ChEBI" id="CHEBI:57692"/>
    </cofactor>
</comment>
<dbReference type="Gene3D" id="3.30.390.30">
    <property type="match status" value="1"/>
</dbReference>
<dbReference type="PANTHER" id="PTHR43809">
    <property type="entry name" value="NITRITE REDUCTASE (NADH) LARGE SUBUNIT"/>
    <property type="match status" value="1"/>
</dbReference>
<dbReference type="EMBL" id="JBHUIK010000003">
    <property type="protein sequence ID" value="MFD2215229.1"/>
    <property type="molecule type" value="Genomic_DNA"/>
</dbReference>
<evidence type="ECO:0000259" key="21">
    <source>
        <dbReference type="Pfam" id="PF18267"/>
    </source>
</evidence>
<keyword evidence="12" id="KW-0408">Iron</keyword>
<comment type="cofactor">
    <cofactor evidence="1">
        <name>siroheme</name>
        <dbReference type="ChEBI" id="CHEBI:60052"/>
    </cofactor>
</comment>
<dbReference type="CDD" id="cd19943">
    <property type="entry name" value="NirB_Fer2_BFD-like_1"/>
    <property type="match status" value="1"/>
</dbReference>
<dbReference type="Gene3D" id="1.10.10.1100">
    <property type="entry name" value="BFD-like [2Fe-2S]-binding domain"/>
    <property type="match status" value="1"/>
</dbReference>
<feature type="domain" description="BFD-like [2Fe-2S]-binding" evidence="19">
    <location>
        <begin position="413"/>
        <end position="462"/>
    </location>
</feature>
<feature type="domain" description="Nitrite/Sulfite reductase ferredoxin-like" evidence="18">
    <location>
        <begin position="553"/>
        <end position="613"/>
    </location>
</feature>
<feature type="domain" description="NADH-rubredoxin oxidoreductase C-terminal" evidence="21">
    <location>
        <begin position="316"/>
        <end position="383"/>
    </location>
</feature>
<sequence>MRRKLVVIGNGMAGVRCVEEILKHNPELYNISIIGSEPHHNYNRILLSSVLQGEARFQDITINDAKWYEENDITLFSGETATEINTEKKVVVTDKNHALSYDKLIVATGSSPFVLPIPGVEKEGVVTFRTIEDCKNILETAKQYKNAVVIGGGVLGLEAARGLVNLGLNVKVVHNTEYLMQRQLDSVSSEMLQHQLERQGIEFLLGKVTEQIRGDKRVNAITFTDGTSVDADLVVMSVGIIPNTVLAKKSGIRTNRGIVVNDFMETSVSDIYAVGECVEHKGIVYGLVKPLYEQGQVLAKHLCQLNPQGYEGSVLSTSLKVPGVELFSVGDFTEDSSTKSLTMLNEIHSVYKKIIFRGDIIAGAVLYGETKNQSKLLDFIVKRKHVSDEEKRQLLQSADKDSSSFKSMKQSEMICNCNGVTKGTIIEAVQQNELTTVQEVKQCTKASSSCGGCKLLLSDLLDYIQSDECDELFERESLCACTTLTEDEVVLQIQQKNLSSLQDVFTQLNWLSLEGCADCVSAIQYYLAMIYPDHAGKNQFFYMNDNLKAQHMSDGTYSIIPQTFGGKVSAEQLRNIAAVMEKYQLTDVGLTTEQRFQLKGIMQEDIGAVCKDLGIRLRPVNIHTIHHVNTYYSEKNCQCHTEASLQLSILLEKELELILTPHEIKLSVSPCKHNDLEMRTNDIHVVGVERGWEMYVGGSYSPDLQQGELFSIASDHDEAKRLICGFVQYYRETANYLEKISEWRNRVGIIHIREVLFEETLCNQLVERLEVEMMPTVEKI</sequence>
<organism evidence="22 23">
    <name type="scientific">Metabacillus endolithicus</name>
    <dbReference type="NCBI Taxonomy" id="1535204"/>
    <lineage>
        <taxon>Bacteria</taxon>
        <taxon>Bacillati</taxon>
        <taxon>Bacillota</taxon>
        <taxon>Bacilli</taxon>
        <taxon>Bacillales</taxon>
        <taxon>Bacillaceae</taxon>
        <taxon>Metabacillus</taxon>
    </lineage>
</organism>
<dbReference type="Proteomes" id="UP001597318">
    <property type="component" value="Unassembled WGS sequence"/>
</dbReference>
<dbReference type="PRINTS" id="PR00368">
    <property type="entry name" value="FADPNR"/>
</dbReference>
<dbReference type="Pfam" id="PF03460">
    <property type="entry name" value="NIR_SIR_ferr"/>
    <property type="match status" value="1"/>
</dbReference>
<dbReference type="InterPro" id="IPR052034">
    <property type="entry name" value="NasD-like"/>
</dbReference>
<dbReference type="SUPFAM" id="SSF55124">
    <property type="entry name" value="Nitrite/Sulfite reductase N-terminal domain-like"/>
    <property type="match status" value="1"/>
</dbReference>
<feature type="domain" description="Nitrite/sulphite reductase 4Fe-4S" evidence="17">
    <location>
        <begin position="652"/>
        <end position="760"/>
    </location>
</feature>
<keyword evidence="11" id="KW-0560">Oxidoreductase</keyword>
<dbReference type="InterPro" id="IPR005117">
    <property type="entry name" value="NiRdtase/SiRdtase_haem-b_fer"/>
</dbReference>
<evidence type="ECO:0000259" key="18">
    <source>
        <dbReference type="Pfam" id="PF03460"/>
    </source>
</evidence>
<comment type="similarity">
    <text evidence="5">Belongs to the nitrite and sulfite reductase 4Fe-4S domain family.</text>
</comment>
<dbReference type="InterPro" id="IPR045854">
    <property type="entry name" value="NO2/SO3_Rdtase_4Fe4S_sf"/>
</dbReference>
<protein>
    <submittedName>
        <fullName evidence="22">Nitrite reductase large subunit NirB</fullName>
    </submittedName>
</protein>
<keyword evidence="6" id="KW-0349">Heme</keyword>
<gene>
    <name evidence="22" type="primary">nirB</name>
    <name evidence="22" type="ORF">ACFSKK_16170</name>
</gene>
<evidence type="ECO:0000256" key="11">
    <source>
        <dbReference type="ARBA" id="ARBA00023002"/>
    </source>
</evidence>
<reference evidence="23" key="1">
    <citation type="journal article" date="2019" name="Int. J. Syst. Evol. Microbiol.">
        <title>The Global Catalogue of Microorganisms (GCM) 10K type strain sequencing project: providing services to taxonomists for standard genome sequencing and annotation.</title>
        <authorList>
            <consortium name="The Broad Institute Genomics Platform"/>
            <consortium name="The Broad Institute Genome Sequencing Center for Infectious Disease"/>
            <person name="Wu L."/>
            <person name="Ma J."/>
        </authorList>
    </citation>
    <scope>NUCLEOTIDE SEQUENCE [LARGE SCALE GENOMIC DNA]</scope>
    <source>
        <strain evidence="23">CGMCC 1.15474</strain>
    </source>
</reference>
<comment type="pathway">
    <text evidence="4">Nitrogen metabolism; nitrate reduction (assimilation).</text>
</comment>
<dbReference type="PIRSF" id="PIRSF037149">
    <property type="entry name" value="NirB"/>
    <property type="match status" value="1"/>
</dbReference>
<dbReference type="InterPro" id="IPR016156">
    <property type="entry name" value="FAD/NAD-linked_Rdtase_dimer_sf"/>
</dbReference>
<comment type="cofactor">
    <cofactor evidence="2">
        <name>[4Fe-4S] cluster</name>
        <dbReference type="ChEBI" id="CHEBI:49883"/>
    </cofactor>
</comment>
<keyword evidence="14 16" id="KW-0534">Nitrate assimilation</keyword>
<accession>A0ABW5C0Q4</accession>
<dbReference type="SUPFAM" id="SSF51905">
    <property type="entry name" value="FAD/NAD(P)-binding domain"/>
    <property type="match status" value="2"/>
</dbReference>
<evidence type="ECO:0000256" key="4">
    <source>
        <dbReference type="ARBA" id="ARBA00005096"/>
    </source>
</evidence>
<dbReference type="InterPro" id="IPR006067">
    <property type="entry name" value="NO2/SO3_Rdtase_4Fe4S_dom"/>
</dbReference>
<dbReference type="InterPro" id="IPR017121">
    <property type="entry name" value="Nitrite_Rdtase_lsu"/>
</dbReference>
<evidence type="ECO:0000256" key="15">
    <source>
        <dbReference type="ARBA" id="ARBA00034078"/>
    </source>
</evidence>
<feature type="domain" description="FAD/NAD(P)-binding" evidence="20">
    <location>
        <begin position="4"/>
        <end position="280"/>
    </location>
</feature>
<comment type="cofactor">
    <cofactor evidence="15">
        <name>[2Fe-2S] cluster</name>
        <dbReference type="ChEBI" id="CHEBI:190135"/>
    </cofactor>
</comment>
<evidence type="ECO:0000256" key="7">
    <source>
        <dbReference type="ARBA" id="ARBA00022630"/>
    </source>
</evidence>
<name>A0ABW5C0Q4_9BACI</name>
<dbReference type="InterPro" id="IPR041854">
    <property type="entry name" value="BFD-like_2Fe2S-bd_dom_sf"/>
</dbReference>
<evidence type="ECO:0000256" key="2">
    <source>
        <dbReference type="ARBA" id="ARBA00001966"/>
    </source>
</evidence>
<dbReference type="Gene3D" id="3.30.413.10">
    <property type="entry name" value="Sulfite Reductase Hemoprotein, domain 1"/>
    <property type="match status" value="1"/>
</dbReference>
<dbReference type="InterPro" id="IPR007419">
    <property type="entry name" value="BFD-like_2Fe2S-bd_dom"/>
</dbReference>
<dbReference type="RefSeq" id="WP_247346824.1">
    <property type="nucleotide sequence ID" value="NZ_CP095550.1"/>
</dbReference>
<evidence type="ECO:0000256" key="5">
    <source>
        <dbReference type="ARBA" id="ARBA00010429"/>
    </source>
</evidence>
<dbReference type="Pfam" id="PF01077">
    <property type="entry name" value="NIR_SIR"/>
    <property type="match status" value="1"/>
</dbReference>
<evidence type="ECO:0000259" key="20">
    <source>
        <dbReference type="Pfam" id="PF07992"/>
    </source>
</evidence>
<dbReference type="InterPro" id="IPR036188">
    <property type="entry name" value="FAD/NAD-bd_sf"/>
</dbReference>
<keyword evidence="23" id="KW-1185">Reference proteome</keyword>
<dbReference type="NCBIfam" id="TIGR02374">
    <property type="entry name" value="nitri_red_nirB"/>
    <property type="match status" value="1"/>
</dbReference>
<evidence type="ECO:0000256" key="9">
    <source>
        <dbReference type="ARBA" id="ARBA00022723"/>
    </source>
</evidence>
<dbReference type="Gene3D" id="3.90.480.10">
    <property type="entry name" value="Sulfite Reductase Hemoprotein,Domain 2"/>
    <property type="match status" value="1"/>
</dbReference>
<keyword evidence="13" id="KW-0411">Iron-sulfur</keyword>
<dbReference type="PANTHER" id="PTHR43809:SF1">
    <property type="entry name" value="NITRITE REDUCTASE (NADH) LARGE SUBUNIT"/>
    <property type="match status" value="1"/>
</dbReference>
<dbReference type="CDD" id="cd19944">
    <property type="entry name" value="NirB_Fer2_BFD-like_2"/>
    <property type="match status" value="1"/>
</dbReference>
<keyword evidence="7 16" id="KW-0285">Flavoprotein</keyword>
<evidence type="ECO:0000256" key="3">
    <source>
        <dbReference type="ARBA" id="ARBA00001974"/>
    </source>
</evidence>
<evidence type="ECO:0000256" key="8">
    <source>
        <dbReference type="ARBA" id="ARBA00022714"/>
    </source>
</evidence>
<evidence type="ECO:0000259" key="17">
    <source>
        <dbReference type="Pfam" id="PF01077"/>
    </source>
</evidence>
<proteinExistence type="inferred from homology"/>
<dbReference type="InterPro" id="IPR023753">
    <property type="entry name" value="FAD/NAD-binding_dom"/>
</dbReference>
<evidence type="ECO:0000256" key="12">
    <source>
        <dbReference type="ARBA" id="ARBA00023004"/>
    </source>
</evidence>
<keyword evidence="10 16" id="KW-0274">FAD</keyword>
<dbReference type="InterPro" id="IPR012744">
    <property type="entry name" value="Nitri_red_NirB"/>
</dbReference>
<evidence type="ECO:0000259" key="19">
    <source>
        <dbReference type="Pfam" id="PF04324"/>
    </source>
</evidence>